<dbReference type="SUPFAM" id="SSF53756">
    <property type="entry name" value="UDP-Glycosyltransferase/glycogen phosphorylase"/>
    <property type="match status" value="1"/>
</dbReference>
<reference evidence="3 4" key="1">
    <citation type="submission" date="2017-03" db="EMBL/GenBank/DDBJ databases">
        <title>Genome sequence of Clostridium oryzae DSM 28571.</title>
        <authorList>
            <person name="Poehlein A."/>
            <person name="Daniel R."/>
        </authorList>
    </citation>
    <scope>NUCLEOTIDE SEQUENCE [LARGE SCALE GENOMIC DNA]</scope>
    <source>
        <strain evidence="3 4">DSM 28571</strain>
    </source>
</reference>
<proteinExistence type="predicted"/>
<organism evidence="3 4">
    <name type="scientific">Clostridium oryzae</name>
    <dbReference type="NCBI Taxonomy" id="1450648"/>
    <lineage>
        <taxon>Bacteria</taxon>
        <taxon>Bacillati</taxon>
        <taxon>Bacillota</taxon>
        <taxon>Clostridia</taxon>
        <taxon>Eubacteriales</taxon>
        <taxon>Clostridiaceae</taxon>
        <taxon>Clostridium</taxon>
    </lineage>
</organism>
<dbReference type="InterPro" id="IPR001296">
    <property type="entry name" value="Glyco_trans_1"/>
</dbReference>
<dbReference type="RefSeq" id="WP_079424144.1">
    <property type="nucleotide sequence ID" value="NZ_MZGV01000020.1"/>
</dbReference>
<evidence type="ECO:0000259" key="1">
    <source>
        <dbReference type="Pfam" id="PF00534"/>
    </source>
</evidence>
<protein>
    <submittedName>
        <fullName evidence="3">GDP-mannose-dependent alpha-(1-6)-phosphatidylinositol monomannoside mannosyltransferase</fullName>
        <ecNumber evidence="3">2.4.1.57</ecNumber>
    </submittedName>
</protein>
<keyword evidence="3" id="KW-0808">Transferase</keyword>
<sequence>MKILFLSAASNIHTVRWVNALTERGYEVHLTYNANHKPNKDIISNAVFRHELKFSGVAAYYLNAFEVYKLSKQIKPDIVNVHYASGYGTLARFARLKPSVLSVWGSDVYDFPYQSKLKMKIVKKNISYASIVASTSYSMADQVKKLMGKNMDIPITPFGVDTHLFKPLQLEKKKQKFVFGVVKTLERKYGIEYIIKAFKAVADKLEKENNSSTPVLEIYGKGTLENELKNLCKQLNVADRVFFKGYIANKDVPLVINNMDVFCLGSVMDSESFGVAAVEAMACEVPVIATDVSGFKEVMIHGETGYIVPRKDSDSMAEKMYELLKYSKVREELGKNARARVIEFYDWDKNVSEMEIIYKSLVNNPR</sequence>
<dbReference type="GO" id="GO:0016757">
    <property type="term" value="F:glycosyltransferase activity"/>
    <property type="evidence" value="ECO:0007669"/>
    <property type="project" value="UniProtKB-KW"/>
</dbReference>
<feature type="domain" description="Glycosyl transferase family 1" evidence="1">
    <location>
        <begin position="169"/>
        <end position="339"/>
    </location>
</feature>
<dbReference type="Pfam" id="PF13477">
    <property type="entry name" value="Glyco_trans_4_2"/>
    <property type="match status" value="1"/>
</dbReference>
<keyword evidence="4" id="KW-1185">Reference proteome</keyword>
<feature type="domain" description="Glycosyltransferase subfamily 4-like N-terminal" evidence="2">
    <location>
        <begin position="2"/>
        <end position="136"/>
    </location>
</feature>
<dbReference type="Pfam" id="PF00534">
    <property type="entry name" value="Glycos_transf_1"/>
    <property type="match status" value="1"/>
</dbReference>
<dbReference type="Gene3D" id="3.40.50.2000">
    <property type="entry name" value="Glycogen Phosphorylase B"/>
    <property type="match status" value="2"/>
</dbReference>
<evidence type="ECO:0000313" key="3">
    <source>
        <dbReference type="EMBL" id="OPJ61648.1"/>
    </source>
</evidence>
<accession>A0A1V4INM0</accession>
<dbReference type="OrthoDB" id="9810929at2"/>
<dbReference type="AlphaFoldDB" id="A0A1V4INM0"/>
<keyword evidence="3" id="KW-0328">Glycosyltransferase</keyword>
<dbReference type="PANTHER" id="PTHR12526:SF638">
    <property type="entry name" value="SPORE COAT PROTEIN SA"/>
    <property type="match status" value="1"/>
</dbReference>
<evidence type="ECO:0000259" key="2">
    <source>
        <dbReference type="Pfam" id="PF13477"/>
    </source>
</evidence>
<comment type="caution">
    <text evidence="3">The sequence shown here is derived from an EMBL/GenBank/DDBJ whole genome shotgun (WGS) entry which is preliminary data.</text>
</comment>
<name>A0A1V4INM0_9CLOT</name>
<dbReference type="EC" id="2.4.1.57" evidence="3"/>
<dbReference type="STRING" id="1450648.CLORY_21480"/>
<dbReference type="PANTHER" id="PTHR12526">
    <property type="entry name" value="GLYCOSYLTRANSFERASE"/>
    <property type="match status" value="1"/>
</dbReference>
<dbReference type="Proteomes" id="UP000190080">
    <property type="component" value="Unassembled WGS sequence"/>
</dbReference>
<gene>
    <name evidence="3" type="primary">pimB</name>
    <name evidence="3" type="ORF">CLORY_21480</name>
</gene>
<dbReference type="EMBL" id="MZGV01000020">
    <property type="protein sequence ID" value="OPJ61648.1"/>
    <property type="molecule type" value="Genomic_DNA"/>
</dbReference>
<evidence type="ECO:0000313" key="4">
    <source>
        <dbReference type="Proteomes" id="UP000190080"/>
    </source>
</evidence>
<dbReference type="InterPro" id="IPR028098">
    <property type="entry name" value="Glyco_trans_4-like_N"/>
</dbReference>